<dbReference type="GeneID" id="28901086"/>
<feature type="domain" description="Tubulin-folding cofactor D ARM repeats" evidence="3">
    <location>
        <begin position="358"/>
        <end position="416"/>
    </location>
</feature>
<evidence type="ECO:0000313" key="4">
    <source>
        <dbReference type="EMBL" id="KZF23312.1"/>
    </source>
</evidence>
<dbReference type="SUPFAM" id="SSF48371">
    <property type="entry name" value="ARM repeat"/>
    <property type="match status" value="2"/>
</dbReference>
<dbReference type="PANTHER" id="PTHR12658:SF0">
    <property type="entry name" value="TUBULIN-SPECIFIC CHAPERONE D"/>
    <property type="match status" value="1"/>
</dbReference>
<dbReference type="OMA" id="EPHEAWH"/>
<dbReference type="InParanoid" id="A0A165HCR9"/>
<evidence type="ECO:0000256" key="1">
    <source>
        <dbReference type="ARBA" id="ARBA00023186"/>
    </source>
</evidence>
<dbReference type="InterPro" id="IPR022577">
    <property type="entry name" value="TBCD_C"/>
</dbReference>
<name>A0A165HCR9_XYLHT</name>
<protein>
    <submittedName>
        <fullName evidence="4">Uncharacterized protein</fullName>
    </submittedName>
</protein>
<dbReference type="Pfam" id="PF12612">
    <property type="entry name" value="TFCD_C"/>
    <property type="match status" value="1"/>
</dbReference>
<dbReference type="Pfam" id="PF23579">
    <property type="entry name" value="ARM_TBCD"/>
    <property type="match status" value="1"/>
</dbReference>
<dbReference type="InterPro" id="IPR058033">
    <property type="entry name" value="ARM_TBCD_2nd"/>
</dbReference>
<dbReference type="InterPro" id="IPR016024">
    <property type="entry name" value="ARM-type_fold"/>
</dbReference>
<dbReference type="OrthoDB" id="10253476at2759"/>
<dbReference type="GO" id="GO:0005096">
    <property type="term" value="F:GTPase activator activity"/>
    <property type="evidence" value="ECO:0007669"/>
    <property type="project" value="InterPro"/>
</dbReference>
<dbReference type="Pfam" id="PF25767">
    <property type="entry name" value="ARM_TBCD_2nd"/>
    <property type="match status" value="2"/>
</dbReference>
<dbReference type="Proteomes" id="UP000076632">
    <property type="component" value="Unassembled WGS sequence"/>
</dbReference>
<dbReference type="RefSeq" id="XP_018188867.1">
    <property type="nucleotide sequence ID" value="XM_018335949.1"/>
</dbReference>
<keyword evidence="5" id="KW-1185">Reference proteome</keyword>
<gene>
    <name evidence="4" type="ORF">L228DRAFT_282050</name>
</gene>
<dbReference type="GO" id="GO:0007021">
    <property type="term" value="P:tubulin complex assembly"/>
    <property type="evidence" value="ECO:0007669"/>
    <property type="project" value="InterPro"/>
</dbReference>
<dbReference type="AlphaFoldDB" id="A0A165HCR9"/>
<keyword evidence="1" id="KW-0143">Chaperone</keyword>
<feature type="domain" description="Tubulin-folding cofactor D ARM repeats" evidence="3">
    <location>
        <begin position="449"/>
        <end position="583"/>
    </location>
</feature>
<evidence type="ECO:0000313" key="5">
    <source>
        <dbReference type="Proteomes" id="UP000076632"/>
    </source>
</evidence>
<dbReference type="InterPro" id="IPR033162">
    <property type="entry name" value="TBCD"/>
</dbReference>
<dbReference type="GO" id="GO:0007023">
    <property type="term" value="P:post-chaperonin tubulin folding pathway"/>
    <property type="evidence" value="ECO:0007669"/>
    <property type="project" value="InterPro"/>
</dbReference>
<dbReference type="GO" id="GO:0000226">
    <property type="term" value="P:microtubule cytoskeleton organization"/>
    <property type="evidence" value="ECO:0007669"/>
    <property type="project" value="TreeGrafter"/>
</dbReference>
<dbReference type="GO" id="GO:0048487">
    <property type="term" value="F:beta-tubulin binding"/>
    <property type="evidence" value="ECO:0007669"/>
    <property type="project" value="InterPro"/>
</dbReference>
<evidence type="ECO:0000259" key="2">
    <source>
        <dbReference type="Pfam" id="PF12612"/>
    </source>
</evidence>
<dbReference type="EMBL" id="KV407457">
    <property type="protein sequence ID" value="KZF23312.1"/>
    <property type="molecule type" value="Genomic_DNA"/>
</dbReference>
<feature type="domain" description="Tubulin-folding cofactor D C-terminal" evidence="2">
    <location>
        <begin position="944"/>
        <end position="1122"/>
    </location>
</feature>
<reference evidence="4 5" key="1">
    <citation type="journal article" date="2016" name="Fungal Biol.">
        <title>The genome of Xylona heveae provides a window into fungal endophytism.</title>
        <authorList>
            <person name="Gazis R."/>
            <person name="Kuo A."/>
            <person name="Riley R."/>
            <person name="LaButti K."/>
            <person name="Lipzen A."/>
            <person name="Lin J."/>
            <person name="Amirebrahimi M."/>
            <person name="Hesse C.N."/>
            <person name="Spatafora J.W."/>
            <person name="Henrissat B."/>
            <person name="Hainaut M."/>
            <person name="Grigoriev I.V."/>
            <person name="Hibbett D.S."/>
        </authorList>
    </citation>
    <scope>NUCLEOTIDE SEQUENCE [LARGE SCALE GENOMIC DNA]</scope>
    <source>
        <strain evidence="4 5">TC161</strain>
    </source>
</reference>
<evidence type="ECO:0000259" key="3">
    <source>
        <dbReference type="Pfam" id="PF25767"/>
    </source>
</evidence>
<dbReference type="STRING" id="1328760.A0A165HCR9"/>
<sequence>MDASDDRDVKLQRASADLLSDIERRLPKLLRKDGSVRQYVRHGSLQKLIDLLEPFQEMPQLLDPKLATFVPVIVDAFVDFLILHKGSYPKSDKVKNDAIPLPRAICRLLYVLCKIRGEKVISRFFDHRPNLLEPMLAAFEAWGKQTRLTGEDDSHPAIVRLTWEEKYIMLLWLSQLLLAPFDLANLSSAVVTAQSLEGHGIVSFKLPDNVPYIAVRTLTLALEHLPSAGKERESAKTLLVRLTVRPDMNKLGLSECVIRWVMETLTSRGDSSGTNPSLYEAVGILSFLAGVLAAGEKGIVSPFIVPIYRSAFAIATDDKSYGYLTGSALGKRMIIKLLRTIAILTLRPETRSAGGISEETVSSILEDTIDYLLTSLAAADTPIRFAASKALSQITLQLDSDMAAEVVEAILGSLNEDVLAMEATSSSNSANDDLLRQRTMRKSLATVNPGRWHGLVLSLAQLLLRRSPPQSQLPEILKVLMNALTFEQRSATGVSVGANVRDAACFGIWAVVRGYSTQQLLAIDVKSIVRSLNSQSDMTVLHALAIELVVSGCLDPSGNIRRGSSAALQELIGRHPDTIINGIPLVQVVDYHAVALRSRALTQVASDASRLGKVYWEALFRAMLDWRGIGSPDEVSRRMTAKAIGLLSEIIDGTTAKRMFADITSVLGALRSTEVEERHGLLLALASLLDSAIWQKYNDQNLSDAELSSLLGRDFPSQILSQVSALPENDFVAFSRRPELTAEASCVLVSSLLRRCQLLQLSLSDEDFGACLRIISLSLPRSDEVTITSTSTAARNLFSVLNSQRRSDLVRQWIDLLVNGKKSVVTPSGHLASLGAVFALVSGDRGEGLSKDQNDILNAILSYCTENIAVEFRVAALQSLRNGVIKSKTITSAIVDALQASLRDYSVDQRGDVGSWVRLEAVDAVCEAWKHQLLSDAAQRLLLPEVCRLAGEKLDKVRYRAWLCLRELAALHSSTHALSLFNCSSPDLAYVSTETYFSQLLQLLLSDICGLRLPLLEGIFISAGGGYESLLRASRNSLAKFVYELSVEGGGYNLVEFCKDINQVIKTNLSNDRVLIPSLDVVSYLFDTGSLQRASEARGETGWRALLSLVQKAHYKSTNMPKLSAAIQVYAGLGEIPAIKQESLSKLLSLLLHPFPLVRNMAAEIIFTTLLPDSQVNTCSAELQRTNWSASPKELKERVNKLRAALIETR</sequence>
<proteinExistence type="predicted"/>
<organism evidence="4 5">
    <name type="scientific">Xylona heveae (strain CBS 132557 / TC161)</name>
    <dbReference type="NCBI Taxonomy" id="1328760"/>
    <lineage>
        <taxon>Eukaryota</taxon>
        <taxon>Fungi</taxon>
        <taxon>Dikarya</taxon>
        <taxon>Ascomycota</taxon>
        <taxon>Pezizomycotina</taxon>
        <taxon>Xylonomycetes</taxon>
        <taxon>Xylonales</taxon>
        <taxon>Xylonaceae</taxon>
        <taxon>Xylona</taxon>
    </lineage>
</organism>
<accession>A0A165HCR9</accession>
<dbReference type="PANTHER" id="PTHR12658">
    <property type="entry name" value="BETA-TUBULIN COFACTOR D"/>
    <property type="match status" value="1"/>
</dbReference>